<keyword evidence="1 4" id="KW-0812">Transmembrane</keyword>
<feature type="transmembrane region" description="Helical" evidence="4">
    <location>
        <begin position="187"/>
        <end position="207"/>
    </location>
</feature>
<evidence type="ECO:0000256" key="3">
    <source>
        <dbReference type="ARBA" id="ARBA00023136"/>
    </source>
</evidence>
<feature type="domain" description="Major facilitator superfamily (MFS) profile" evidence="5">
    <location>
        <begin position="63"/>
        <end position="435"/>
    </location>
</feature>
<dbReference type="SUPFAM" id="SSF103473">
    <property type="entry name" value="MFS general substrate transporter"/>
    <property type="match status" value="1"/>
</dbReference>
<feature type="transmembrane region" description="Helical" evidence="4">
    <location>
        <begin position="264"/>
        <end position="286"/>
    </location>
</feature>
<evidence type="ECO:0000313" key="6">
    <source>
        <dbReference type="EMBL" id="OWT63672.1"/>
    </source>
</evidence>
<dbReference type="InterPro" id="IPR020846">
    <property type="entry name" value="MFS_dom"/>
</dbReference>
<proteinExistence type="predicted"/>
<gene>
    <name evidence="6" type="ORF">CEY11_04950</name>
</gene>
<feature type="transmembrane region" description="Helical" evidence="4">
    <location>
        <begin position="60"/>
        <end position="84"/>
    </location>
</feature>
<dbReference type="PROSITE" id="PS50850">
    <property type="entry name" value="MFS"/>
    <property type="match status" value="1"/>
</dbReference>
<feature type="transmembrane region" description="Helical" evidence="4">
    <location>
        <begin position="219"/>
        <end position="239"/>
    </location>
</feature>
<dbReference type="GO" id="GO:0022857">
    <property type="term" value="F:transmembrane transporter activity"/>
    <property type="evidence" value="ECO:0007669"/>
    <property type="project" value="InterPro"/>
</dbReference>
<dbReference type="EMBL" id="NJIH01000003">
    <property type="protein sequence ID" value="OWT63672.1"/>
    <property type="molecule type" value="Genomic_DNA"/>
</dbReference>
<dbReference type="GO" id="GO:0005886">
    <property type="term" value="C:plasma membrane"/>
    <property type="evidence" value="ECO:0007669"/>
    <property type="project" value="TreeGrafter"/>
</dbReference>
<dbReference type="Gene3D" id="1.20.1250.20">
    <property type="entry name" value="MFS general substrate transporter like domains"/>
    <property type="match status" value="2"/>
</dbReference>
<comment type="caution">
    <text evidence="6">The sequence shown here is derived from an EMBL/GenBank/DDBJ whole genome shotgun (WGS) entry which is preliminary data.</text>
</comment>
<feature type="transmembrane region" description="Helical" evidence="4">
    <location>
        <begin position="380"/>
        <end position="401"/>
    </location>
</feature>
<feature type="transmembrane region" description="Helical" evidence="4">
    <location>
        <begin position="154"/>
        <end position="175"/>
    </location>
</feature>
<keyword evidence="2 4" id="KW-1133">Transmembrane helix</keyword>
<evidence type="ECO:0000259" key="5">
    <source>
        <dbReference type="PROSITE" id="PS50850"/>
    </source>
</evidence>
<dbReference type="PANTHER" id="PTHR23537">
    <property type="match status" value="1"/>
</dbReference>
<feature type="transmembrane region" description="Helical" evidence="4">
    <location>
        <begin position="348"/>
        <end position="368"/>
    </location>
</feature>
<protein>
    <submittedName>
        <fullName evidence="6">MFS transporter</fullName>
    </submittedName>
</protein>
<dbReference type="InterPro" id="IPR010645">
    <property type="entry name" value="MFS_4"/>
</dbReference>
<keyword evidence="7" id="KW-1185">Reference proteome</keyword>
<organism evidence="6 7">
    <name type="scientific">Candidimonas nitroreducens</name>
    <dbReference type="NCBI Taxonomy" id="683354"/>
    <lineage>
        <taxon>Bacteria</taxon>
        <taxon>Pseudomonadati</taxon>
        <taxon>Pseudomonadota</taxon>
        <taxon>Betaproteobacteria</taxon>
        <taxon>Burkholderiales</taxon>
        <taxon>Alcaligenaceae</taxon>
        <taxon>Candidimonas</taxon>
    </lineage>
</organism>
<feature type="transmembrane region" description="Helical" evidence="4">
    <location>
        <begin position="96"/>
        <end position="117"/>
    </location>
</feature>
<dbReference type="PANTHER" id="PTHR23537:SF1">
    <property type="entry name" value="SUGAR TRANSPORTER"/>
    <property type="match status" value="1"/>
</dbReference>
<feature type="transmembrane region" description="Helical" evidence="4">
    <location>
        <begin position="129"/>
        <end position="148"/>
    </location>
</feature>
<dbReference type="Pfam" id="PF06779">
    <property type="entry name" value="MFS_4"/>
    <property type="match status" value="1"/>
</dbReference>
<feature type="transmembrane region" description="Helical" evidence="4">
    <location>
        <begin position="413"/>
        <end position="430"/>
    </location>
</feature>
<dbReference type="Proteomes" id="UP000214603">
    <property type="component" value="Unassembled WGS sequence"/>
</dbReference>
<sequence>MLAQLTYLVKKSRWISASCRHKFSASVRRIAEPKMDCSNCTTLDPRPCPERAAASAGVSLWVPAGLAMGAAAALGFARFAYSLLLPAMRHGLHWSFAQAGSLGTAMAVGYLLGSLLTVQAERWLGTARVFVHGLLLTAASLLAMALFHDYGALLLLRFIAGFATGCVFIAGFSLAARAGAASGRSSLFTIIYGSGAGIGMVLSGLLLPPVLASEWNWAGSWIVLGLLTLFTIALAIPAVKRVPPMAAAAADGAGVSLGRLRPILWAYFLYGAGYYALMTFVIAYLHAAGYGQARIVDFWIVAGLAVSASMALWGPLLGRLSGSRGVVLTTGVLIASALVLLLQHGVAAVMLSAALFGGSLMASAFAHLDYARGLVPSHAWTRIIAAMTVMFSLGQTAGPLLCGSIADYGGMRIGMFSAIGLLVLCIALASRQRGSTVSA</sequence>
<dbReference type="AlphaFoldDB" id="A0A225MRI1"/>
<keyword evidence="3 4" id="KW-0472">Membrane</keyword>
<feature type="transmembrane region" description="Helical" evidence="4">
    <location>
        <begin position="325"/>
        <end position="342"/>
    </location>
</feature>
<dbReference type="InterPro" id="IPR036259">
    <property type="entry name" value="MFS_trans_sf"/>
</dbReference>
<evidence type="ECO:0000256" key="4">
    <source>
        <dbReference type="SAM" id="Phobius"/>
    </source>
</evidence>
<accession>A0A225MRI1</accession>
<evidence type="ECO:0000313" key="7">
    <source>
        <dbReference type="Proteomes" id="UP000214603"/>
    </source>
</evidence>
<feature type="transmembrane region" description="Helical" evidence="4">
    <location>
        <begin position="298"/>
        <end position="318"/>
    </location>
</feature>
<reference evidence="7" key="1">
    <citation type="submission" date="2017-06" db="EMBL/GenBank/DDBJ databases">
        <title>Herbaspirillum phytohormonus sp. nov., isolated from the root nodule of Robinia pseudoacacia in lead-zinc mine.</title>
        <authorList>
            <person name="Fan M."/>
            <person name="Lin Y."/>
        </authorList>
    </citation>
    <scope>NUCLEOTIDE SEQUENCE [LARGE SCALE GENOMIC DNA]</scope>
    <source>
        <strain evidence="7">SC-089</strain>
    </source>
</reference>
<evidence type="ECO:0000256" key="1">
    <source>
        <dbReference type="ARBA" id="ARBA00022692"/>
    </source>
</evidence>
<evidence type="ECO:0000256" key="2">
    <source>
        <dbReference type="ARBA" id="ARBA00022989"/>
    </source>
</evidence>
<name>A0A225MRI1_9BURK</name>